<dbReference type="RefSeq" id="WP_269579128.1">
    <property type="nucleotide sequence ID" value="NZ_CP114588.1"/>
</dbReference>
<dbReference type="GO" id="GO:0005506">
    <property type="term" value="F:iron ion binding"/>
    <property type="evidence" value="ECO:0007669"/>
    <property type="project" value="UniProtKB-ARBA"/>
</dbReference>
<evidence type="ECO:0000256" key="2">
    <source>
        <dbReference type="SAM" id="MobiDB-lite"/>
    </source>
</evidence>
<name>A0AA47KL02_9GAMM</name>
<dbReference type="Proteomes" id="UP001164748">
    <property type="component" value="Chromosome"/>
</dbReference>
<dbReference type="Pfam" id="PF05721">
    <property type="entry name" value="PhyH"/>
    <property type="match status" value="1"/>
</dbReference>
<organism evidence="3 4">
    <name type="scientific">Salinivibrio kushneri</name>
    <dbReference type="NCBI Taxonomy" id="1908198"/>
    <lineage>
        <taxon>Bacteria</taxon>
        <taxon>Pseudomonadati</taxon>
        <taxon>Pseudomonadota</taxon>
        <taxon>Gammaproteobacteria</taxon>
        <taxon>Vibrionales</taxon>
        <taxon>Vibrionaceae</taxon>
        <taxon>Salinivibrio</taxon>
    </lineage>
</organism>
<dbReference type="AlphaFoldDB" id="A0AA47KL02"/>
<dbReference type="PANTHER" id="PTHR20883">
    <property type="entry name" value="PHYTANOYL-COA DIOXYGENASE DOMAIN CONTAINING 1"/>
    <property type="match status" value="1"/>
</dbReference>
<accession>A0AA47KL02</accession>
<dbReference type="PANTHER" id="PTHR20883:SF48">
    <property type="entry name" value="ECTOINE DIOXYGENASE"/>
    <property type="match status" value="1"/>
</dbReference>
<evidence type="ECO:0000256" key="1">
    <source>
        <dbReference type="ARBA" id="ARBA00001954"/>
    </source>
</evidence>
<reference evidence="3" key="1">
    <citation type="submission" date="2022-09" db="EMBL/GenBank/DDBJ databases">
        <authorList>
            <person name="Li Z.-J."/>
        </authorList>
    </citation>
    <scope>NUCLEOTIDE SEQUENCE</scope>
    <source>
        <strain evidence="3">TGB11</strain>
    </source>
</reference>
<proteinExistence type="predicted"/>
<feature type="region of interest" description="Disordered" evidence="2">
    <location>
        <begin position="1"/>
        <end position="22"/>
    </location>
</feature>
<gene>
    <name evidence="3" type="ORF">N8M53_00615</name>
</gene>
<keyword evidence="3" id="KW-0223">Dioxygenase</keyword>
<dbReference type="GO" id="GO:0016706">
    <property type="term" value="F:2-oxoglutarate-dependent dioxygenase activity"/>
    <property type="evidence" value="ECO:0007669"/>
    <property type="project" value="UniProtKB-ARBA"/>
</dbReference>
<keyword evidence="3" id="KW-0560">Oxidoreductase</keyword>
<dbReference type="InterPro" id="IPR008775">
    <property type="entry name" value="Phytyl_CoA_dOase-like"/>
</dbReference>
<comment type="cofactor">
    <cofactor evidence="1">
        <name>Fe(2+)</name>
        <dbReference type="ChEBI" id="CHEBI:29033"/>
    </cofactor>
</comment>
<sequence>MEGTPDLYPSRVNGKETLSPRLDPVVYGSAQPEVPHSLSQHELDTFERQGFLVMKDYMPEMVAPLKREITRLRDDMAGYEELYTEPDSDELRTIFKPFAYSDLIDRFSRDPRILNKVRQILGSDAYLMQSRVNIKPAFKGKSFPWHSDFETWHVEDGMPRMRAVTVWLMLTDNTEHNGPLYVIPGSHHHYASCEGNTGEKNYQQSLKKQMLGVPKPETMDALLEDNGIASVTGQAGTLVFHDCNLMHGSPDNIANDPRSILMFVYNSVENKTVKPFSGLPPRPHYLSNPDQRPLQAVESLWPLAS</sequence>
<dbReference type="SUPFAM" id="SSF51197">
    <property type="entry name" value="Clavaminate synthase-like"/>
    <property type="match status" value="1"/>
</dbReference>
<protein>
    <submittedName>
        <fullName evidence="3">Phytanoyl-CoA dioxygenase family protein</fullName>
    </submittedName>
</protein>
<evidence type="ECO:0000313" key="3">
    <source>
        <dbReference type="EMBL" id="WBA08767.1"/>
    </source>
</evidence>
<dbReference type="Gene3D" id="2.60.120.620">
    <property type="entry name" value="q2cbj1_9rhob like domain"/>
    <property type="match status" value="1"/>
</dbReference>
<dbReference type="EMBL" id="CP114588">
    <property type="protein sequence ID" value="WBA08767.1"/>
    <property type="molecule type" value="Genomic_DNA"/>
</dbReference>
<evidence type="ECO:0000313" key="4">
    <source>
        <dbReference type="Proteomes" id="UP001164748"/>
    </source>
</evidence>